<dbReference type="SUPFAM" id="SSF54001">
    <property type="entry name" value="Cysteine proteinases"/>
    <property type="match status" value="1"/>
</dbReference>
<dbReference type="AlphaFoldDB" id="A0AAD1WE07"/>
<dbReference type="Gene3D" id="3.40.395.10">
    <property type="entry name" value="Adenoviral Proteinase, Chain A"/>
    <property type="match status" value="1"/>
</dbReference>
<feature type="compositionally biased region" description="Polar residues" evidence="1">
    <location>
        <begin position="26"/>
        <end position="51"/>
    </location>
</feature>
<accession>A0AAD1WE07</accession>
<protein>
    <recommendedName>
        <fullName evidence="4">Ubiquitin-like protease family profile domain-containing protein</fullName>
    </recommendedName>
</protein>
<gene>
    <name evidence="2" type="ORF">PECUL_23A026672</name>
</gene>
<dbReference type="InterPro" id="IPR038765">
    <property type="entry name" value="Papain-like_cys_pep_sf"/>
</dbReference>
<evidence type="ECO:0000313" key="2">
    <source>
        <dbReference type="EMBL" id="CAH2300601.1"/>
    </source>
</evidence>
<feature type="compositionally biased region" description="Basic residues" evidence="1">
    <location>
        <begin position="1"/>
        <end position="12"/>
    </location>
</feature>
<evidence type="ECO:0000313" key="3">
    <source>
        <dbReference type="Proteomes" id="UP001295444"/>
    </source>
</evidence>
<dbReference type="PANTHER" id="PTHR34718:SF2">
    <property type="entry name" value="PHD-TYPE DOMAIN-CONTAINING PROTEIN"/>
    <property type="match status" value="1"/>
</dbReference>
<keyword evidence="3" id="KW-1185">Reference proteome</keyword>
<sequence>MKANKGHSRCQKKACLPQKEEPMSDISIQESPSASNNKRVSASNAMVSGKTNYLRGCPLPSRKGQKEVLHKSKPTVPQEADEHIVPADVGEPTVPQEAGPTAIPEKDHKQNIDVHCVDEKQDGKWLPCLNLTQEHKNIIMSENWLDDTIIDAAQKLLKQQFDMDGLQSCVLAQLGMKPVTREAVQIHYDTDRHHWFTTCFKKGIVVVADSLRTSYLSPSASKEICECYGNVVNNPLKRVYMLEVDQQLNGNDCGVYAIANAFELLSERNATCTYDHHQMRKHLASCLENGEITEFPKRIEI</sequence>
<feature type="region of interest" description="Disordered" evidence="1">
    <location>
        <begin position="1"/>
        <end position="80"/>
    </location>
</feature>
<proteinExistence type="predicted"/>
<evidence type="ECO:0008006" key="4">
    <source>
        <dbReference type="Google" id="ProtNLM"/>
    </source>
</evidence>
<organism evidence="2 3">
    <name type="scientific">Pelobates cultripes</name>
    <name type="common">Western spadefoot toad</name>
    <dbReference type="NCBI Taxonomy" id="61616"/>
    <lineage>
        <taxon>Eukaryota</taxon>
        <taxon>Metazoa</taxon>
        <taxon>Chordata</taxon>
        <taxon>Craniata</taxon>
        <taxon>Vertebrata</taxon>
        <taxon>Euteleostomi</taxon>
        <taxon>Amphibia</taxon>
        <taxon>Batrachia</taxon>
        <taxon>Anura</taxon>
        <taxon>Pelobatoidea</taxon>
        <taxon>Pelobatidae</taxon>
        <taxon>Pelobates</taxon>
    </lineage>
</organism>
<dbReference type="EMBL" id="OW240917">
    <property type="protein sequence ID" value="CAH2300601.1"/>
    <property type="molecule type" value="Genomic_DNA"/>
</dbReference>
<name>A0AAD1WE07_PELCU</name>
<dbReference type="Proteomes" id="UP001295444">
    <property type="component" value="Chromosome 06"/>
</dbReference>
<evidence type="ECO:0000256" key="1">
    <source>
        <dbReference type="SAM" id="MobiDB-lite"/>
    </source>
</evidence>
<reference evidence="2" key="1">
    <citation type="submission" date="2022-03" db="EMBL/GenBank/DDBJ databases">
        <authorList>
            <person name="Alioto T."/>
            <person name="Alioto T."/>
            <person name="Gomez Garrido J."/>
        </authorList>
    </citation>
    <scope>NUCLEOTIDE SEQUENCE</scope>
</reference>
<dbReference type="PANTHER" id="PTHR34718">
    <property type="entry name" value="PHD-TYPE DOMAIN-CONTAINING PROTEIN"/>
    <property type="match status" value="1"/>
</dbReference>